<dbReference type="EMBL" id="JAOWKZ010000001">
    <property type="protein sequence ID" value="MCV2871103.1"/>
    <property type="molecule type" value="Genomic_DNA"/>
</dbReference>
<accession>A0ABT2ZIZ7</accession>
<sequence length="223" mass="23000">MPVTDGLDGIDGLAAQAAALETSLGGAQVMAAAFDAELMRMRESMVFTGREVNTLSKSIGGGLRRAFDGLIFDGMKLSDALKQVAQTIVNSVYNTALQPIQNAVGGAIANGINGLVSGLFPFEKGGSFSQGRVMPFAKGGVVSSPTMFPMRNGRGLMGEAGPEAIMPLARGADGRLGVQAAGGGRPVNIVMNVTTPDVQGFARSQSQIAAQMARALARGDRNR</sequence>
<organism evidence="1 2">
    <name type="scientific">Albidovulum litorale</name>
    <dbReference type="NCBI Taxonomy" id="2984134"/>
    <lineage>
        <taxon>Bacteria</taxon>
        <taxon>Pseudomonadati</taxon>
        <taxon>Pseudomonadota</taxon>
        <taxon>Alphaproteobacteria</taxon>
        <taxon>Rhodobacterales</taxon>
        <taxon>Paracoccaceae</taxon>
        <taxon>Albidovulum</taxon>
    </lineage>
</organism>
<protein>
    <submittedName>
        <fullName evidence="1">Phage tail tape measure protein</fullName>
    </submittedName>
</protein>
<dbReference type="Proteomes" id="UP001652564">
    <property type="component" value="Unassembled WGS sequence"/>
</dbReference>
<dbReference type="RefSeq" id="WP_263738293.1">
    <property type="nucleotide sequence ID" value="NZ_JAOWKZ010000001.1"/>
</dbReference>
<reference evidence="1 2" key="1">
    <citation type="submission" date="2022-10" db="EMBL/GenBank/DDBJ databases">
        <title>Defluviimonas sp. nov., isolated from ocean surface sediments.</title>
        <authorList>
            <person name="He W."/>
            <person name="Wang L."/>
            <person name="Zhang D.-F."/>
        </authorList>
    </citation>
    <scope>NUCLEOTIDE SEQUENCE [LARGE SCALE GENOMIC DNA]</scope>
    <source>
        <strain evidence="1 2">WL0050</strain>
    </source>
</reference>
<name>A0ABT2ZIZ7_9RHOB</name>
<evidence type="ECO:0000313" key="2">
    <source>
        <dbReference type="Proteomes" id="UP001652564"/>
    </source>
</evidence>
<keyword evidence="2" id="KW-1185">Reference proteome</keyword>
<proteinExistence type="predicted"/>
<evidence type="ECO:0000313" key="1">
    <source>
        <dbReference type="EMBL" id="MCV2871103.1"/>
    </source>
</evidence>
<comment type="caution">
    <text evidence="1">The sequence shown here is derived from an EMBL/GenBank/DDBJ whole genome shotgun (WGS) entry which is preliminary data.</text>
</comment>
<gene>
    <name evidence="1" type="ORF">OEZ71_02210</name>
</gene>